<dbReference type="AlphaFoldDB" id="A0A1Y2SV45"/>
<dbReference type="OrthoDB" id="4231069at2"/>
<dbReference type="NCBIfam" id="TIGR03930">
    <property type="entry name" value="WXG100_ESAT6"/>
    <property type="match status" value="1"/>
</dbReference>
<evidence type="ECO:0000313" key="2">
    <source>
        <dbReference type="EMBL" id="OTA30003.1"/>
    </source>
</evidence>
<comment type="similarity">
    <text evidence="1">Belongs to the WXG100 family.</text>
</comment>
<evidence type="ECO:0000256" key="1">
    <source>
        <dbReference type="RuleBase" id="RU362001"/>
    </source>
</evidence>
<accession>A0A1Y2SV45</accession>
<organism evidence="2 3">
    <name type="scientific">Alloscardovia macacae</name>
    <dbReference type="NCBI Taxonomy" id="1160091"/>
    <lineage>
        <taxon>Bacteria</taxon>
        <taxon>Bacillati</taxon>
        <taxon>Actinomycetota</taxon>
        <taxon>Actinomycetes</taxon>
        <taxon>Bifidobacteriales</taxon>
        <taxon>Bifidobacteriaceae</taxon>
        <taxon>Alloscardovia</taxon>
    </lineage>
</organism>
<evidence type="ECO:0000313" key="3">
    <source>
        <dbReference type="Proteomes" id="UP000243540"/>
    </source>
</evidence>
<dbReference type="EMBL" id="NEKC01000002">
    <property type="protein sequence ID" value="OTA30003.1"/>
    <property type="molecule type" value="Genomic_DNA"/>
</dbReference>
<dbReference type="RefSeq" id="WP_086105998.1">
    <property type="nucleotide sequence ID" value="NZ_NEKB01000005.1"/>
</dbReference>
<dbReference type="InterPro" id="IPR036689">
    <property type="entry name" value="ESAT-6-like_sf"/>
</dbReference>
<protein>
    <recommendedName>
        <fullName evidence="1">ESAT-6-like protein</fullName>
    </recommendedName>
</protein>
<dbReference type="Proteomes" id="UP000243540">
    <property type="component" value="Unassembled WGS sequence"/>
</dbReference>
<gene>
    <name evidence="2" type="ORF">B9T39_01150</name>
</gene>
<dbReference type="Pfam" id="PF06013">
    <property type="entry name" value="WXG100"/>
    <property type="match status" value="1"/>
</dbReference>
<comment type="caution">
    <text evidence="2">The sequence shown here is derived from an EMBL/GenBank/DDBJ whole genome shotgun (WGS) entry which is preliminary data.</text>
</comment>
<proteinExistence type="inferred from homology"/>
<reference evidence="2 3" key="1">
    <citation type="submission" date="2017-04" db="EMBL/GenBank/DDBJ databases">
        <title>Draft genome sequences of Alloscardovia macacae UMA81211 and UMA81212 isolated from the feces of a rhesus macaque (Macaca mulatta).</title>
        <authorList>
            <person name="Albert K."/>
            <person name="Sela D.A."/>
        </authorList>
    </citation>
    <scope>NUCLEOTIDE SEQUENCE [LARGE SCALE GENOMIC DNA]</scope>
    <source>
        <strain evidence="2 3">UMA81212</strain>
    </source>
</reference>
<sequence>MPQYHVNSEEIQQASMAVYHSIDQMRTAVQAMYTNLTALEGSWQGSAATQFESVIQQWRTSQHAMESTLQNIQQALSQAAAVYADAEVQASQLFS</sequence>
<name>A0A1Y2SV45_9BIFI</name>
<dbReference type="Gene3D" id="1.10.287.1060">
    <property type="entry name" value="ESAT-6-like"/>
    <property type="match status" value="1"/>
</dbReference>
<dbReference type="InterPro" id="IPR010310">
    <property type="entry name" value="T7SS_ESAT-6-like"/>
</dbReference>
<dbReference type="SUPFAM" id="SSF140453">
    <property type="entry name" value="EsxAB dimer-like"/>
    <property type="match status" value="1"/>
</dbReference>
<dbReference type="STRING" id="1160091.B9T39_01150"/>